<dbReference type="OrthoDB" id="2382751at2759"/>
<sequence length="125" mass="14544">MPTDIPTSTSPNTILFSDSTFNRELHKTYKRLNWNQKMTYENFPDDLTKVSYLKGILEERKKWKLLVYLYSHLASIAITINFINLTYDSDKDIIETILSASFCFVIGIRISRLVKMLSVLAEGRE</sequence>
<accession>A0A2I1GSG4</accession>
<dbReference type="VEuPathDB" id="FungiDB:FUN_018988"/>
<keyword evidence="1" id="KW-1133">Transmembrane helix</keyword>
<comment type="caution">
    <text evidence="2">The sequence shown here is derived from an EMBL/GenBank/DDBJ whole genome shotgun (WGS) entry which is preliminary data.</text>
</comment>
<gene>
    <name evidence="2" type="ORF">RhiirA4_545390</name>
</gene>
<dbReference type="EMBL" id="LLXI01000761">
    <property type="protein sequence ID" value="PKY49590.1"/>
    <property type="molecule type" value="Genomic_DNA"/>
</dbReference>
<keyword evidence="1" id="KW-0472">Membrane</keyword>
<reference evidence="2 3" key="1">
    <citation type="submission" date="2015-10" db="EMBL/GenBank/DDBJ databases">
        <title>Genome analyses suggest a sexual origin of heterokaryosis in a supposedly ancient asexual fungus.</title>
        <authorList>
            <person name="Ropars J."/>
            <person name="Sedzielewska K."/>
            <person name="Noel J."/>
            <person name="Charron P."/>
            <person name="Farinelli L."/>
            <person name="Marton T."/>
            <person name="Kruger M."/>
            <person name="Pelin A."/>
            <person name="Brachmann A."/>
            <person name="Corradi N."/>
        </authorList>
    </citation>
    <scope>NUCLEOTIDE SEQUENCE [LARGE SCALE GENOMIC DNA]</scope>
    <source>
        <strain evidence="2 3">A4</strain>
    </source>
</reference>
<proteinExistence type="predicted"/>
<dbReference type="Proteomes" id="UP000234323">
    <property type="component" value="Unassembled WGS sequence"/>
</dbReference>
<protein>
    <submittedName>
        <fullName evidence="2">Uncharacterized protein</fullName>
    </submittedName>
</protein>
<dbReference type="VEuPathDB" id="FungiDB:RhiirA1_412697"/>
<dbReference type="AlphaFoldDB" id="A0A2I1GSG4"/>
<keyword evidence="1" id="KW-0812">Transmembrane</keyword>
<name>A0A2I1GSG4_9GLOM</name>
<evidence type="ECO:0000313" key="2">
    <source>
        <dbReference type="EMBL" id="PKY49590.1"/>
    </source>
</evidence>
<feature type="transmembrane region" description="Helical" evidence="1">
    <location>
        <begin position="65"/>
        <end position="87"/>
    </location>
</feature>
<dbReference type="VEuPathDB" id="FungiDB:RhiirFUN_015454"/>
<evidence type="ECO:0000256" key="1">
    <source>
        <dbReference type="SAM" id="Phobius"/>
    </source>
</evidence>
<evidence type="ECO:0000313" key="3">
    <source>
        <dbReference type="Proteomes" id="UP000234323"/>
    </source>
</evidence>
<organism evidence="2 3">
    <name type="scientific">Rhizophagus irregularis</name>
    <dbReference type="NCBI Taxonomy" id="588596"/>
    <lineage>
        <taxon>Eukaryota</taxon>
        <taxon>Fungi</taxon>
        <taxon>Fungi incertae sedis</taxon>
        <taxon>Mucoromycota</taxon>
        <taxon>Glomeromycotina</taxon>
        <taxon>Glomeromycetes</taxon>
        <taxon>Glomerales</taxon>
        <taxon>Glomeraceae</taxon>
        <taxon>Rhizophagus</taxon>
    </lineage>
</organism>
<feature type="transmembrane region" description="Helical" evidence="1">
    <location>
        <begin position="93"/>
        <end position="110"/>
    </location>
</feature>
<keyword evidence="3" id="KW-1185">Reference proteome</keyword>